<evidence type="ECO:0000256" key="9">
    <source>
        <dbReference type="SAM" id="Coils"/>
    </source>
</evidence>
<name>A0A6P6X748_COFAR</name>
<keyword evidence="13" id="KW-1185">Reference proteome</keyword>
<keyword evidence="2" id="KW-0813">Transport</keyword>
<evidence type="ECO:0000256" key="3">
    <source>
        <dbReference type="ARBA" id="ARBA00022692"/>
    </source>
</evidence>
<dbReference type="InterPro" id="IPR031468">
    <property type="entry name" value="SMP_LBD"/>
</dbReference>
<evidence type="ECO:0000256" key="6">
    <source>
        <dbReference type="ARBA" id="ARBA00023055"/>
    </source>
</evidence>
<evidence type="ECO:0000256" key="1">
    <source>
        <dbReference type="ARBA" id="ARBA00004586"/>
    </source>
</evidence>
<feature type="region of interest" description="Disordered" evidence="10">
    <location>
        <begin position="467"/>
        <end position="498"/>
    </location>
</feature>
<evidence type="ECO:0000256" key="8">
    <source>
        <dbReference type="ARBA" id="ARBA00023136"/>
    </source>
</evidence>
<dbReference type="Proteomes" id="UP001652660">
    <property type="component" value="Chromosome 4c"/>
</dbReference>
<keyword evidence="9" id="KW-0175">Coiled coil</keyword>
<organism evidence="13 16">
    <name type="scientific">Coffea arabica</name>
    <name type="common">Arabian coffee</name>
    <dbReference type="NCBI Taxonomy" id="13443"/>
    <lineage>
        <taxon>Eukaryota</taxon>
        <taxon>Viridiplantae</taxon>
        <taxon>Streptophyta</taxon>
        <taxon>Embryophyta</taxon>
        <taxon>Tracheophyta</taxon>
        <taxon>Spermatophyta</taxon>
        <taxon>Magnoliopsida</taxon>
        <taxon>eudicotyledons</taxon>
        <taxon>Gunneridae</taxon>
        <taxon>Pentapetalae</taxon>
        <taxon>asterids</taxon>
        <taxon>lamiids</taxon>
        <taxon>Gentianales</taxon>
        <taxon>Rubiaceae</taxon>
        <taxon>Ixoroideae</taxon>
        <taxon>Gardenieae complex</taxon>
        <taxon>Bertiereae - Coffeeae clade</taxon>
        <taxon>Coffeeae</taxon>
        <taxon>Coffea</taxon>
    </lineage>
</organism>
<feature type="compositionally biased region" description="Basic and acidic residues" evidence="10">
    <location>
        <begin position="659"/>
        <end position="673"/>
    </location>
</feature>
<keyword evidence="8 11" id="KW-0472">Membrane</keyword>
<evidence type="ECO:0000313" key="16">
    <source>
        <dbReference type="RefSeq" id="XP_027123219.1"/>
    </source>
</evidence>
<dbReference type="GO" id="GO:0005789">
    <property type="term" value="C:endoplasmic reticulum membrane"/>
    <property type="evidence" value="ECO:0007669"/>
    <property type="project" value="UniProtKB-SubCell"/>
</dbReference>
<dbReference type="AlphaFoldDB" id="A0A6P6X748"/>
<evidence type="ECO:0000313" key="13">
    <source>
        <dbReference type="Proteomes" id="UP001652660"/>
    </source>
</evidence>
<evidence type="ECO:0000259" key="12">
    <source>
        <dbReference type="PROSITE" id="PS51847"/>
    </source>
</evidence>
<dbReference type="RefSeq" id="XP_027123218.1">
    <property type="nucleotide sequence ID" value="XM_027267417.1"/>
</dbReference>
<reference evidence="13" key="1">
    <citation type="journal article" date="2025" name="Foods">
        <title>Unveiling the Microbial Signatures of Arabica Coffee Cherries: Insights into Ripeness Specific Diversity, Functional Traits, and Implications for Quality and Safety.</title>
        <authorList>
            <consortium name="RefSeq"/>
            <person name="Tenea G.N."/>
            <person name="Cifuentes V."/>
            <person name="Reyes P."/>
            <person name="Cevallos-Vallejos M."/>
        </authorList>
    </citation>
    <scope>NUCLEOTIDE SEQUENCE [LARGE SCALE GENOMIC DNA]</scope>
</reference>
<sequence>MLVSVGVGFVAGALAVLVLEAVVLLLLIHRVNRRVAQQQQKANEGKAPESSPIHYDPSFHNKQGVVWLLESEAILKSLDDNLKEQKRKKEVFEVLPVKKHAMIKDHSLFISELDGSCIEVHLKGCMVAAVSATSLPSRKWAKKYPIKVENKETTLYKGSSTFYIYLETSWEKESWCKALRLASSDDKEKLKWFAKLNLEFQRYVASLGAEYPSFMKPSVGLSNDLNDKLIKLDGSSSKVRQFLKKLAKKGSKSGLDNKASWTPISAQEERKFGEKSRSYYDSGVANMVIGGKLPEDVIVSSSLSTSRDLGSRSHISVSSDGDSDEKTFGDEGTLCWNLLFSRLFFDAKSNARLRSSVQERIQKLLSNMRSPSYIGQVICTAVDPGNLPPYIHAMRVLPSHMNELWAFEVDIEYCGGAILNVETRIEVRELHVQEGEDKLFESSAVGQVTSDLLESFEHLGKNLKVSEEKEKADQLNKRDEGEAGVDGSRNQKNALRGSSQVSRWKSVLHSIAKQVSQVPLSLGIRVSWLRGTMRLYIKPPPSDQIWFGFTCMPDIDFNLESSVGDHKITNGHLALLLISRIKVAIRDTLVLPNCENICIPWMLAEKDDWVPRIAAPFLWNRQEAAGNSTTKPEQTAQSLEENLTAEANKRIPNTCSEGRLSKSNEVGPEKHPENGLSEHYASSAPTEHSTGRSLHELTTPLLNIDEQGEIARRSVEENPQCNVPSPSLILTGQNSYNSEEEDAKHKRIGTRARMLGFGKKMGEKFEEKRKHIEERGRHIVEKMKGPQLS</sequence>
<keyword evidence="6" id="KW-0445">Lipid transport</keyword>
<evidence type="ECO:0000256" key="4">
    <source>
        <dbReference type="ARBA" id="ARBA00022824"/>
    </source>
</evidence>
<evidence type="ECO:0000256" key="2">
    <source>
        <dbReference type="ARBA" id="ARBA00022448"/>
    </source>
</evidence>
<feature type="compositionally biased region" description="Basic and acidic residues" evidence="10">
    <location>
        <begin position="467"/>
        <end position="481"/>
    </location>
</feature>
<evidence type="ECO:0000313" key="15">
    <source>
        <dbReference type="RefSeq" id="XP_027123218.1"/>
    </source>
</evidence>
<accession>A0A6P6X748</accession>
<dbReference type="Pfam" id="PF23065">
    <property type="entry name" value="PH_SMPa"/>
    <property type="match status" value="1"/>
</dbReference>
<evidence type="ECO:0000256" key="11">
    <source>
        <dbReference type="SAM" id="Phobius"/>
    </source>
</evidence>
<keyword evidence="3 11" id="KW-0812">Transmembrane</keyword>
<protein>
    <submittedName>
        <fullName evidence="14 15">Testis-expressed protein 2-like</fullName>
    </submittedName>
</protein>
<keyword evidence="7" id="KW-0446">Lipid-binding</keyword>
<evidence type="ECO:0000256" key="7">
    <source>
        <dbReference type="ARBA" id="ARBA00023121"/>
    </source>
</evidence>
<feature type="transmembrane region" description="Helical" evidence="11">
    <location>
        <begin position="6"/>
        <end position="28"/>
    </location>
</feature>
<reference evidence="14 15" key="2">
    <citation type="submission" date="2025-04" db="UniProtKB">
        <authorList>
            <consortium name="RefSeq"/>
        </authorList>
    </citation>
    <scope>IDENTIFICATION</scope>
    <source>
        <tissue evidence="14 15">Leaves</tissue>
    </source>
</reference>
<feature type="coiled-coil region" evidence="9">
    <location>
        <begin position="68"/>
        <end position="95"/>
    </location>
</feature>
<evidence type="ECO:0000256" key="10">
    <source>
        <dbReference type="SAM" id="MobiDB-lite"/>
    </source>
</evidence>
<dbReference type="OrthoDB" id="26740at2759"/>
<proteinExistence type="predicted"/>
<dbReference type="CDD" id="cd21675">
    <property type="entry name" value="SMP_TEX2"/>
    <property type="match status" value="1"/>
</dbReference>
<dbReference type="PROSITE" id="PS51847">
    <property type="entry name" value="SMP"/>
    <property type="match status" value="1"/>
</dbReference>
<feature type="region of interest" description="Disordered" evidence="10">
    <location>
        <begin position="645"/>
        <end position="692"/>
    </location>
</feature>
<feature type="domain" description="SMP-LTD" evidence="12">
    <location>
        <begin position="330"/>
        <end position="600"/>
    </location>
</feature>
<comment type="subcellular location">
    <subcellularLocation>
        <location evidence="1">Endoplasmic reticulum membrane</location>
    </subcellularLocation>
</comment>
<dbReference type="InterPro" id="IPR057080">
    <property type="entry name" value="PH_SMPa"/>
</dbReference>
<evidence type="ECO:0000313" key="14">
    <source>
        <dbReference type="RefSeq" id="XP_027123216.1"/>
    </source>
</evidence>
<dbReference type="GO" id="GO:0006869">
    <property type="term" value="P:lipid transport"/>
    <property type="evidence" value="ECO:0007669"/>
    <property type="project" value="UniProtKB-KW"/>
</dbReference>
<dbReference type="RefSeq" id="XP_027123219.1">
    <property type="nucleotide sequence ID" value="XM_027267418.1"/>
</dbReference>
<keyword evidence="5 11" id="KW-1133">Transmembrane helix</keyword>
<keyword evidence="4" id="KW-0256">Endoplasmic reticulum</keyword>
<dbReference type="RefSeq" id="XP_027123216.1">
    <property type="nucleotide sequence ID" value="XM_027267415.1"/>
</dbReference>
<gene>
    <name evidence="14 15 16" type="primary">LOC113739971</name>
</gene>
<feature type="compositionally biased region" description="Polar residues" evidence="10">
    <location>
        <begin position="488"/>
        <end position="498"/>
    </location>
</feature>
<dbReference type="GeneID" id="113739971"/>
<dbReference type="PANTHER" id="PTHR13466">
    <property type="entry name" value="TEX2 PROTEIN-RELATED"/>
    <property type="match status" value="1"/>
</dbReference>
<dbReference type="PANTHER" id="PTHR13466:SF0">
    <property type="entry name" value="SMP-LTD DOMAIN-CONTAINING PROTEIN"/>
    <property type="match status" value="1"/>
</dbReference>
<evidence type="ECO:0000256" key="5">
    <source>
        <dbReference type="ARBA" id="ARBA00022989"/>
    </source>
</evidence>
<dbReference type="GO" id="GO:0008289">
    <property type="term" value="F:lipid binding"/>
    <property type="evidence" value="ECO:0007669"/>
    <property type="project" value="UniProtKB-KW"/>
</dbReference>